<dbReference type="EMBL" id="GL983915">
    <property type="protein sequence ID" value="EGR31105.1"/>
    <property type="molecule type" value="Genomic_DNA"/>
</dbReference>
<dbReference type="Proteomes" id="UP000008983">
    <property type="component" value="Unassembled WGS sequence"/>
</dbReference>
<evidence type="ECO:0000256" key="3">
    <source>
        <dbReference type="ARBA" id="ARBA00022898"/>
    </source>
</evidence>
<keyword evidence="3" id="KW-0663">Pyridoxal phosphate</keyword>
<dbReference type="InterPro" id="IPR002433">
    <property type="entry name" value="Orn_de-COase"/>
</dbReference>
<keyword evidence="5" id="KW-1133">Transmembrane helix</keyword>
<dbReference type="AlphaFoldDB" id="G0QUI5"/>
<accession>G0QUI5</accession>
<organism evidence="7 8">
    <name type="scientific">Ichthyophthirius multifiliis</name>
    <name type="common">White spot disease agent</name>
    <name type="synonym">Ich</name>
    <dbReference type="NCBI Taxonomy" id="5932"/>
    <lineage>
        <taxon>Eukaryota</taxon>
        <taxon>Sar</taxon>
        <taxon>Alveolata</taxon>
        <taxon>Ciliophora</taxon>
        <taxon>Intramacronucleata</taxon>
        <taxon>Oligohymenophorea</taxon>
        <taxon>Hymenostomatida</taxon>
        <taxon>Ophryoglenina</taxon>
        <taxon>Ichthyophthirius</taxon>
    </lineage>
</organism>
<comment type="similarity">
    <text evidence="2">Belongs to the Orn/Lys/Arg decarboxylase class-II family.</text>
</comment>
<feature type="transmembrane region" description="Helical" evidence="5">
    <location>
        <begin position="302"/>
        <end position="322"/>
    </location>
</feature>
<dbReference type="PRINTS" id="PR01182">
    <property type="entry name" value="ORNDCRBXLASE"/>
</dbReference>
<evidence type="ECO:0000313" key="7">
    <source>
        <dbReference type="EMBL" id="EGR31105.1"/>
    </source>
</evidence>
<gene>
    <name evidence="7" type="ORF">IMG5_117470</name>
</gene>
<comment type="cofactor">
    <cofactor evidence="1">
        <name>pyridoxal 5'-phosphate</name>
        <dbReference type="ChEBI" id="CHEBI:597326"/>
    </cofactor>
</comment>
<feature type="non-terminal residue" evidence="7">
    <location>
        <position position="1"/>
    </location>
</feature>
<keyword evidence="5" id="KW-0472">Membrane</keyword>
<dbReference type="InterPro" id="IPR022644">
    <property type="entry name" value="De-COase2_N"/>
</dbReference>
<name>G0QUI5_ICHMU</name>
<dbReference type="Gene3D" id="3.20.20.10">
    <property type="entry name" value="Alanine racemase"/>
    <property type="match status" value="1"/>
</dbReference>
<dbReference type="OrthoDB" id="5034579at2759"/>
<protein>
    <submittedName>
        <fullName evidence="7">Ornithine decarboxylase, putative</fullName>
        <ecNumber evidence="7">4.1.1.17</ecNumber>
    </submittedName>
</protein>
<evidence type="ECO:0000259" key="6">
    <source>
        <dbReference type="Pfam" id="PF02784"/>
    </source>
</evidence>
<dbReference type="GO" id="GO:0005737">
    <property type="term" value="C:cytoplasm"/>
    <property type="evidence" value="ECO:0007669"/>
    <property type="project" value="TreeGrafter"/>
</dbReference>
<dbReference type="GO" id="GO:0033387">
    <property type="term" value="P:putrescine biosynthetic process from arginine, via ornithine"/>
    <property type="evidence" value="ECO:0007669"/>
    <property type="project" value="TreeGrafter"/>
</dbReference>
<keyword evidence="8" id="KW-1185">Reference proteome</keyword>
<evidence type="ECO:0000256" key="4">
    <source>
        <dbReference type="ARBA" id="ARBA00023239"/>
    </source>
</evidence>
<dbReference type="PANTHER" id="PTHR11482:SF6">
    <property type="entry name" value="ORNITHINE DECARBOXYLASE 1-RELATED"/>
    <property type="match status" value="1"/>
</dbReference>
<dbReference type="InterPro" id="IPR009006">
    <property type="entry name" value="Ala_racemase/Decarboxylase_C"/>
</dbReference>
<evidence type="ECO:0000256" key="5">
    <source>
        <dbReference type="SAM" id="Phobius"/>
    </source>
</evidence>
<dbReference type="InParanoid" id="G0QUI5"/>
<dbReference type="GO" id="GO:0004586">
    <property type="term" value="F:ornithine decarboxylase activity"/>
    <property type="evidence" value="ECO:0007669"/>
    <property type="project" value="UniProtKB-EC"/>
</dbReference>
<dbReference type="GeneID" id="14907254"/>
<dbReference type="InterPro" id="IPR029066">
    <property type="entry name" value="PLP-binding_barrel"/>
</dbReference>
<dbReference type="EC" id="4.1.1.17" evidence="7"/>
<dbReference type="RefSeq" id="XP_004034591.1">
    <property type="nucleotide sequence ID" value="XM_004034543.1"/>
</dbReference>
<keyword evidence="4 7" id="KW-0456">Lyase</keyword>
<proteinExistence type="inferred from homology"/>
<feature type="domain" description="Orn/DAP/Arg decarboxylase 2 N-terminal" evidence="6">
    <location>
        <begin position="55"/>
        <end position="168"/>
    </location>
</feature>
<evidence type="ECO:0000313" key="8">
    <source>
        <dbReference type="Proteomes" id="UP000008983"/>
    </source>
</evidence>
<sequence length="351" mass="41476">LKPLYQFSITRKTYFLKGNDSRKLKTTQCEELLKFVNQDQKGQSFLVYNSFEALRKLKSWQDQLLWIRPFYALKYNQISPLVHDLTLNGAGLDVSSQEEIRQGLQIGVNARDIIYSNPVKEEKDIIYAAKNNVLYTTADSFNELLKIQQLAPNMKILWRISIPVDNSKEISTSFLINLEMIYYLLKMLSKCSNTQPKNYRQTFMEFISILEVVKTYLVLYQNQSIWLQNASKQADNMDMKWKQLILVEGILQEIQTQMQLILLNQHNKISQDIKLLQNLEDIFLSKRAIYLQEFLQKELNKVGYAIIQMILFIIHLIVFQWMEILLKIIMNNFITYLIMQLINNLEFTKKI</sequence>
<dbReference type="STRING" id="857967.G0QUI5"/>
<dbReference type="Gene3D" id="2.40.37.10">
    <property type="entry name" value="Lyase, Ornithine Decarboxylase, Chain A, domain 1"/>
    <property type="match status" value="1"/>
</dbReference>
<dbReference type="SUPFAM" id="SSF51419">
    <property type="entry name" value="PLP-binding barrel"/>
    <property type="match status" value="1"/>
</dbReference>
<reference evidence="7 8" key="1">
    <citation type="submission" date="2011-07" db="EMBL/GenBank/DDBJ databases">
        <authorList>
            <person name="Coyne R."/>
            <person name="Brami D."/>
            <person name="Johnson J."/>
            <person name="Hostetler J."/>
            <person name="Hannick L."/>
            <person name="Clark T."/>
            <person name="Cassidy-Hanley D."/>
            <person name="Inman J."/>
        </authorList>
    </citation>
    <scope>NUCLEOTIDE SEQUENCE [LARGE SCALE GENOMIC DNA]</scope>
    <source>
        <strain evidence="7 8">G5</strain>
    </source>
</reference>
<dbReference type="PANTHER" id="PTHR11482">
    <property type="entry name" value="ARGININE/DIAMINOPIMELATE/ORNITHINE DECARBOXYLASE"/>
    <property type="match status" value="1"/>
</dbReference>
<evidence type="ECO:0000256" key="2">
    <source>
        <dbReference type="ARBA" id="ARBA00008872"/>
    </source>
</evidence>
<dbReference type="Pfam" id="PF02784">
    <property type="entry name" value="Orn_Arg_deC_N"/>
    <property type="match status" value="1"/>
</dbReference>
<evidence type="ECO:0000256" key="1">
    <source>
        <dbReference type="ARBA" id="ARBA00001933"/>
    </source>
</evidence>
<keyword evidence="5" id="KW-0812">Transmembrane</keyword>
<dbReference type="eggNOG" id="KOG0622">
    <property type="taxonomic scope" value="Eukaryota"/>
</dbReference>